<evidence type="ECO:0000313" key="2">
    <source>
        <dbReference type="Proteomes" id="UP001558613"/>
    </source>
</evidence>
<dbReference type="EMBL" id="JAYMGO010000012">
    <property type="protein sequence ID" value="KAL1264805.1"/>
    <property type="molecule type" value="Genomic_DNA"/>
</dbReference>
<protein>
    <submittedName>
        <fullName evidence="1">Uncharacterized protein</fullName>
    </submittedName>
</protein>
<gene>
    <name evidence="1" type="ORF">QQF64_005160</name>
</gene>
<reference evidence="1 2" key="1">
    <citation type="submission" date="2023-09" db="EMBL/GenBank/DDBJ databases">
        <authorList>
            <person name="Wang M."/>
        </authorList>
    </citation>
    <scope>NUCLEOTIDE SEQUENCE [LARGE SCALE GENOMIC DNA]</scope>
    <source>
        <strain evidence="1">GT-2023</strain>
        <tissue evidence="1">Liver</tissue>
    </source>
</reference>
<keyword evidence="2" id="KW-1185">Reference proteome</keyword>
<comment type="caution">
    <text evidence="1">The sequence shown here is derived from an EMBL/GenBank/DDBJ whole genome shotgun (WGS) entry which is preliminary data.</text>
</comment>
<name>A0ABR3MJL6_9TELE</name>
<accession>A0ABR3MJL6</accession>
<organism evidence="1 2">
    <name type="scientific">Cirrhinus molitorella</name>
    <name type="common">mud carp</name>
    <dbReference type="NCBI Taxonomy" id="172907"/>
    <lineage>
        <taxon>Eukaryota</taxon>
        <taxon>Metazoa</taxon>
        <taxon>Chordata</taxon>
        <taxon>Craniata</taxon>
        <taxon>Vertebrata</taxon>
        <taxon>Euteleostomi</taxon>
        <taxon>Actinopterygii</taxon>
        <taxon>Neopterygii</taxon>
        <taxon>Teleostei</taxon>
        <taxon>Ostariophysi</taxon>
        <taxon>Cypriniformes</taxon>
        <taxon>Cyprinidae</taxon>
        <taxon>Labeoninae</taxon>
        <taxon>Labeonini</taxon>
        <taxon>Cirrhinus</taxon>
    </lineage>
</organism>
<sequence length="100" mass="10845">MELHLSESQSAGIYCLCLIHSSIVAKGGPRKGGGWSFYKPTRATQVLQSQAVRACKRIVLLLREKVGTGNPQSPMVLLSVIHAQSRNSAYPHLLTETTGI</sequence>
<proteinExistence type="predicted"/>
<evidence type="ECO:0000313" key="1">
    <source>
        <dbReference type="EMBL" id="KAL1264805.1"/>
    </source>
</evidence>
<dbReference type="Proteomes" id="UP001558613">
    <property type="component" value="Unassembled WGS sequence"/>
</dbReference>